<evidence type="ECO:0000259" key="10">
    <source>
        <dbReference type="Pfam" id="PF00117"/>
    </source>
</evidence>
<reference evidence="11 12" key="1">
    <citation type="submission" date="2016-08" db="EMBL/GenBank/DDBJ databases">
        <title>Identification and validation of antigenic proteins from Pajaroellobacter abortibovis using de-novo genome sequence assembly and reverse vaccinology.</title>
        <authorList>
            <person name="Welly B.T."/>
            <person name="Miller M.R."/>
            <person name="Stott J.L."/>
            <person name="Blanchard M.T."/>
            <person name="Islas-Trejo A.D."/>
            <person name="O'Rourke S.M."/>
            <person name="Young A.E."/>
            <person name="Medrano J.F."/>
            <person name="Van Eenennaam A.L."/>
        </authorList>
    </citation>
    <scope>NUCLEOTIDE SEQUENCE [LARGE SCALE GENOMIC DNA]</scope>
    <source>
        <strain evidence="11 12">BTF92-0548A/99-0131</strain>
    </source>
</reference>
<evidence type="ECO:0000256" key="4">
    <source>
        <dbReference type="ARBA" id="ARBA00022801"/>
    </source>
</evidence>
<dbReference type="GO" id="GO:0000107">
    <property type="term" value="F:imidazoleglycerol-phosphate synthase activity"/>
    <property type="evidence" value="ECO:0007669"/>
    <property type="project" value="TreeGrafter"/>
</dbReference>
<comment type="catalytic activity">
    <reaction evidence="8">
        <text>5-[(5-phospho-1-deoxy-D-ribulos-1-ylimino)methylamino]-1-(5-phospho-beta-D-ribosyl)imidazole-4-carboxamide + L-glutamine = D-erythro-1-(imidazol-4-yl)glycerol 3-phosphate + 5-amino-1-(5-phospho-beta-D-ribosyl)imidazole-4-carboxamide + L-glutamate + H(+)</text>
        <dbReference type="Rhea" id="RHEA:24793"/>
        <dbReference type="ChEBI" id="CHEBI:15378"/>
        <dbReference type="ChEBI" id="CHEBI:29985"/>
        <dbReference type="ChEBI" id="CHEBI:58278"/>
        <dbReference type="ChEBI" id="CHEBI:58359"/>
        <dbReference type="ChEBI" id="CHEBI:58475"/>
        <dbReference type="ChEBI" id="CHEBI:58525"/>
        <dbReference type="EC" id="4.3.2.10"/>
    </reaction>
</comment>
<dbReference type="Gene3D" id="3.40.50.880">
    <property type="match status" value="1"/>
</dbReference>
<evidence type="ECO:0000256" key="1">
    <source>
        <dbReference type="ARBA" id="ARBA00005091"/>
    </source>
</evidence>
<keyword evidence="4" id="KW-0378">Hydrolase</keyword>
<gene>
    <name evidence="11" type="ORF">BCY86_08590</name>
</gene>
<comment type="catalytic activity">
    <reaction evidence="9">
        <text>L-glutamine + H2O = L-glutamate + NH4(+)</text>
        <dbReference type="Rhea" id="RHEA:15889"/>
        <dbReference type="ChEBI" id="CHEBI:15377"/>
        <dbReference type="ChEBI" id="CHEBI:28938"/>
        <dbReference type="ChEBI" id="CHEBI:29985"/>
        <dbReference type="ChEBI" id="CHEBI:58359"/>
        <dbReference type="EC" id="3.5.1.2"/>
    </reaction>
</comment>
<dbReference type="OrthoDB" id="9807749at2"/>
<dbReference type="EMBL" id="CP016908">
    <property type="protein sequence ID" value="APS00727.1"/>
    <property type="molecule type" value="Genomic_DNA"/>
</dbReference>
<evidence type="ECO:0000256" key="5">
    <source>
        <dbReference type="ARBA" id="ARBA00022962"/>
    </source>
</evidence>
<dbReference type="RefSeq" id="WP_075277396.1">
    <property type="nucleotide sequence ID" value="NZ_CP016908.1"/>
</dbReference>
<keyword evidence="7" id="KW-0456">Lyase</keyword>
<proteinExistence type="predicted"/>
<evidence type="ECO:0000313" key="12">
    <source>
        <dbReference type="Proteomes" id="UP000185544"/>
    </source>
</evidence>
<protein>
    <recommendedName>
        <fullName evidence="10">Glutamine amidotransferase domain-containing protein</fullName>
    </recommendedName>
</protein>
<comment type="pathway">
    <text evidence="1">Amino-acid biosynthesis; L-histidine biosynthesis; L-histidine from 5-phospho-alpha-D-ribose 1-diphosphate: step 5/9.</text>
</comment>
<evidence type="ECO:0000256" key="9">
    <source>
        <dbReference type="ARBA" id="ARBA00049534"/>
    </source>
</evidence>
<dbReference type="Pfam" id="PF00117">
    <property type="entry name" value="GATase"/>
    <property type="match status" value="1"/>
</dbReference>
<evidence type="ECO:0000256" key="3">
    <source>
        <dbReference type="ARBA" id="ARBA00022605"/>
    </source>
</evidence>
<organism evidence="11 12">
    <name type="scientific">Pajaroellobacter abortibovis</name>
    <dbReference type="NCBI Taxonomy" id="1882918"/>
    <lineage>
        <taxon>Bacteria</taxon>
        <taxon>Pseudomonadati</taxon>
        <taxon>Myxococcota</taxon>
        <taxon>Polyangia</taxon>
        <taxon>Polyangiales</taxon>
        <taxon>Polyangiaceae</taxon>
    </lineage>
</organism>
<dbReference type="KEGG" id="pabo:BCY86_08590"/>
<evidence type="ECO:0000256" key="7">
    <source>
        <dbReference type="ARBA" id="ARBA00023239"/>
    </source>
</evidence>
<dbReference type="GO" id="GO:0016829">
    <property type="term" value="F:lyase activity"/>
    <property type="evidence" value="ECO:0007669"/>
    <property type="project" value="UniProtKB-KW"/>
</dbReference>
<dbReference type="PANTHER" id="PTHR42701">
    <property type="entry name" value="IMIDAZOLE GLYCEROL PHOSPHATE SYNTHASE SUBUNIT HISH"/>
    <property type="match status" value="1"/>
</dbReference>
<keyword evidence="5" id="KW-0315">Glutamine amidotransferase</keyword>
<evidence type="ECO:0000256" key="6">
    <source>
        <dbReference type="ARBA" id="ARBA00023102"/>
    </source>
</evidence>
<dbReference type="Proteomes" id="UP000185544">
    <property type="component" value="Chromosome"/>
</dbReference>
<dbReference type="SUPFAM" id="SSF52317">
    <property type="entry name" value="Class I glutamine amidotransferase-like"/>
    <property type="match status" value="1"/>
</dbReference>
<dbReference type="STRING" id="1882918.BCY86_08590"/>
<dbReference type="InterPro" id="IPR017926">
    <property type="entry name" value="GATASE"/>
</dbReference>
<accession>A0A1L6MZ81</accession>
<dbReference type="InterPro" id="IPR029062">
    <property type="entry name" value="Class_I_gatase-like"/>
</dbReference>
<evidence type="ECO:0000313" key="11">
    <source>
        <dbReference type="EMBL" id="APS00727.1"/>
    </source>
</evidence>
<keyword evidence="3" id="KW-0028">Amino-acid biosynthesis</keyword>
<name>A0A1L6MZ81_9BACT</name>
<keyword evidence="6" id="KW-0368">Histidine biosynthesis</keyword>
<dbReference type="GO" id="GO:0004359">
    <property type="term" value="F:glutaminase activity"/>
    <property type="evidence" value="ECO:0007669"/>
    <property type="project" value="UniProtKB-EC"/>
</dbReference>
<evidence type="ECO:0000256" key="2">
    <source>
        <dbReference type="ARBA" id="ARBA00011152"/>
    </source>
</evidence>
<dbReference type="InterPro" id="IPR010139">
    <property type="entry name" value="Imidazole-glycPsynth_HisH"/>
</dbReference>
<dbReference type="AlphaFoldDB" id="A0A1L6MZ81"/>
<keyword evidence="12" id="KW-1185">Reference proteome</keyword>
<dbReference type="PROSITE" id="PS51273">
    <property type="entry name" value="GATASE_TYPE_1"/>
    <property type="match status" value="1"/>
</dbReference>
<comment type="subunit">
    <text evidence="2">Heterodimer of HisH and HisF.</text>
</comment>
<evidence type="ECO:0000256" key="8">
    <source>
        <dbReference type="ARBA" id="ARBA00047838"/>
    </source>
</evidence>
<feature type="domain" description="Glutamine amidotransferase" evidence="10">
    <location>
        <begin position="18"/>
        <end position="52"/>
    </location>
</feature>
<sequence>MVESPHFYFAYSYKVPVDRWTVAVCTCDGALSAIVQRDNFYGVQFHPEKSCQLGLRLISYFLSL</sequence>
<dbReference type="GO" id="GO:0000105">
    <property type="term" value="P:L-histidine biosynthetic process"/>
    <property type="evidence" value="ECO:0007669"/>
    <property type="project" value="UniProtKB-KW"/>
</dbReference>
<dbReference type="PANTHER" id="PTHR42701:SF1">
    <property type="entry name" value="IMIDAZOLE GLYCEROL PHOSPHATE SYNTHASE SUBUNIT HISH"/>
    <property type="match status" value="1"/>
</dbReference>